<protein>
    <submittedName>
        <fullName evidence="1">Uncharacterized protein</fullName>
    </submittedName>
</protein>
<name>A0ABY1Q0T5_9BACT</name>
<comment type="caution">
    <text evidence="1">The sequence shown here is derived from an EMBL/GenBank/DDBJ whole genome shotgun (WGS) entry which is preliminary data.</text>
</comment>
<organism evidence="1 2">
    <name type="scientific">Neorhodopirellula lusitana</name>
    <dbReference type="NCBI Taxonomy" id="445327"/>
    <lineage>
        <taxon>Bacteria</taxon>
        <taxon>Pseudomonadati</taxon>
        <taxon>Planctomycetota</taxon>
        <taxon>Planctomycetia</taxon>
        <taxon>Pirellulales</taxon>
        <taxon>Pirellulaceae</taxon>
        <taxon>Neorhodopirellula</taxon>
    </lineage>
</organism>
<keyword evidence="2" id="KW-1185">Reference proteome</keyword>
<evidence type="ECO:0000313" key="2">
    <source>
        <dbReference type="Proteomes" id="UP001158067"/>
    </source>
</evidence>
<reference evidence="1 2" key="1">
    <citation type="submission" date="2017-05" db="EMBL/GenBank/DDBJ databases">
        <authorList>
            <person name="Varghese N."/>
            <person name="Submissions S."/>
        </authorList>
    </citation>
    <scope>NUCLEOTIDE SEQUENCE [LARGE SCALE GENOMIC DNA]</scope>
    <source>
        <strain evidence="1 2">DSM 25457</strain>
    </source>
</reference>
<sequence>MKSAGQRLPACSKHLVDFADMAVPGSETVTRHANNARRSELGARRLLTAAARLAMDACWTSCLPGKTPLVWIMALLFLIFARPATGQLIDSLDAYPPRWSLEQDDCDARITEHGHAADPAAEGGACETLTMLASHGTKAVLVYPIEPLRPIDELAATVQVKGLHEGVRLGFRVRFPYIVDPQTKRSAAVIVYGSSYKHVGEFQKLGVSAILRDMKLKQVALRNEYGSQADVSSPYVDAVAIDAYGGPGSSSLRIDELKVDAMVPLADDYSGGIQLGLGKPSDSNSIAALKAAEVKPPSDPHSLHSQISPLTPRQAALSLASNPAFPLGKVTRVLQYNGEPLSWVRSLGIDAVWLNHPPDASILSEAIAARMQIYAPAPSSPDPKLQPLLEPIAGWIVAGDRPMDSRNLDAIAQDIERLRKLPTRWQRRIVGSPVESFREYGASLDAVVLDAPPRVRNLSDLETKQLRHRQSVRSGSCPFAVGVSSSPDPIAIEQSDAIAGRIGTPLCESFQWHGMWRQVAAAIADRPAAIIYRSSQSLASGTPLQQNRAMALSYVNRFVAAIEPWVAGCTPDLSPMIVRDSATSQPIYVGHRFQKGPTTLIVMTSAMHRGDATLAGDGKSLSIGLPPEDQGKMVWRLTHFSAERLTPETSTRGTTLEIVSPDFVEVIAISGELAEAGRLASSTKRYARQAALDRWQLAGDAIIRSEMTWQQAVAGRVVGRSAPLDLLQVAKSSLANAEELVRGGQVDSSLRLARRADAWIAKADWMLHDGLVEGVHPGDAVAIVGDNEPSPFMPGRFISSPPLTAGNYETQIAWSPLLKTPINPNLKILPSVTNQVGTRSRWGINRIAGGDFERGNMTGRAKLSPDQVPAEAFEVFDGASVLEREGWTLGKRHSQWAHGEATWIDRGAFSGKGALRVRVTPNGEADLPGGYEGTCLMVRSPAVRMPPSSVVRIDMMVRTLGFSGPHQGLLIYDSVGTQAMGVLVGQRPEWTPVTLFRQTGDAAELYVMVEVIGGGEAILDEIQVRTWETTANPIDAMRPIDTAMLNE</sequence>
<evidence type="ECO:0000313" key="1">
    <source>
        <dbReference type="EMBL" id="SMP55825.1"/>
    </source>
</evidence>
<proteinExistence type="predicted"/>
<dbReference type="EMBL" id="FXUG01000005">
    <property type="protein sequence ID" value="SMP55825.1"/>
    <property type="molecule type" value="Genomic_DNA"/>
</dbReference>
<dbReference type="RefSeq" id="WP_283432520.1">
    <property type="nucleotide sequence ID" value="NZ_FXUG01000005.1"/>
</dbReference>
<gene>
    <name evidence="1" type="ORF">SAMN06265222_10544</name>
</gene>
<accession>A0ABY1Q0T5</accession>
<dbReference type="Proteomes" id="UP001158067">
    <property type="component" value="Unassembled WGS sequence"/>
</dbReference>